<dbReference type="Pfam" id="PF13560">
    <property type="entry name" value="HTH_31"/>
    <property type="match status" value="1"/>
</dbReference>
<organism evidence="3 4">
    <name type="scientific">Actinomadura algeriensis</name>
    <dbReference type="NCBI Taxonomy" id="1679523"/>
    <lineage>
        <taxon>Bacteria</taxon>
        <taxon>Bacillati</taxon>
        <taxon>Actinomycetota</taxon>
        <taxon>Actinomycetes</taxon>
        <taxon>Streptosporangiales</taxon>
        <taxon>Thermomonosporaceae</taxon>
        <taxon>Actinomadura</taxon>
    </lineage>
</organism>
<dbReference type="Gene3D" id="3.40.50.300">
    <property type="entry name" value="P-loop containing nucleotide triphosphate hydrolases"/>
    <property type="match status" value="1"/>
</dbReference>
<sequence>MAETNIEFGAELRRRREAAGLSQLVLARRVPCDKSWISRLEKGTGTASPDLARRLDHLLGAVGGLMTFAHRKGQQSAFIGLPPASEHLVGRARELADIGTFVRDGSGPNVCVLTGTAGVGKTALAVRAGWDAADLFPDGCLYLDFGAHTPGATRLTYKDALRALLTALKVPGEEIPPGDAGLAGVYQNALRGRRVLLVLDNVGASDQIRALLPAERACRVLVTSRNRLNALDDAVVVQVGSLNDADAAALFRSAGGERTEGADAAADRVAKHCARLPLAITIAAARFRADPVWSVEDFATELADERARLELLDDGERSIEAAFAVSCNALEDAERQMFGLLVLHPARRIRVDGAAALAGVAPIRARRMLSRLADAHLVTYETTDGVVMHDLLRGFARERILPETGAGERSAATLRLLDHEVSLAESCGRLLDPRRHRASMVPDIPGDGFADRDTALDWIQSEWPVLVDLCHEAAAHGRHSQCWQLSFALRDYFFLAKLWDPWVSTHQVAVKCARAAGAEREMAIALNSLGIAHADRGDLAVAAEQYQQALKLFRTIGDEHGITSALSNLAWTSIYLGRPEQALQDLRIVRQAYQQFGNRRNAAITLRAIALAETELGVFHDAVEHALEARREFETLDLPLDVAMSVNCAAWAHFQAGDLEAAATDYETARELADRCGSRYEAARAATGLGNVLAVTGQIGEAAGQWTCADALHRSLEPSVLGEARIRSTLWLGDEAPGMPEGSRD</sequence>
<dbReference type="PROSITE" id="PS50005">
    <property type="entry name" value="TPR"/>
    <property type="match status" value="1"/>
</dbReference>
<feature type="domain" description="HTH cro/C1-type" evidence="2">
    <location>
        <begin position="12"/>
        <end position="65"/>
    </location>
</feature>
<dbReference type="Gene3D" id="1.25.40.10">
    <property type="entry name" value="Tetratricopeptide repeat domain"/>
    <property type="match status" value="2"/>
</dbReference>
<dbReference type="PANTHER" id="PTHR47691:SF3">
    <property type="entry name" value="HTH-TYPE TRANSCRIPTIONAL REGULATOR RV0890C-RELATED"/>
    <property type="match status" value="1"/>
</dbReference>
<dbReference type="EMBL" id="JADBDZ010000001">
    <property type="protein sequence ID" value="MBE1537076.1"/>
    <property type="molecule type" value="Genomic_DNA"/>
</dbReference>
<dbReference type="RefSeq" id="WP_192763008.1">
    <property type="nucleotide sequence ID" value="NZ_JADBDZ010000001.1"/>
</dbReference>
<gene>
    <name evidence="3" type="ORF">H4W34_006909</name>
</gene>
<dbReference type="SUPFAM" id="SSF48452">
    <property type="entry name" value="TPR-like"/>
    <property type="match status" value="1"/>
</dbReference>
<dbReference type="SUPFAM" id="SSF52540">
    <property type="entry name" value="P-loop containing nucleoside triphosphate hydrolases"/>
    <property type="match status" value="1"/>
</dbReference>
<dbReference type="InterPro" id="IPR011990">
    <property type="entry name" value="TPR-like_helical_dom_sf"/>
</dbReference>
<dbReference type="InterPro" id="IPR019734">
    <property type="entry name" value="TPR_rpt"/>
</dbReference>
<protein>
    <submittedName>
        <fullName evidence="3">Tetratricopeptide (TPR) repeat protein/transcriptional regulator with XRE-family HTH domain</fullName>
    </submittedName>
</protein>
<dbReference type="Pfam" id="PF00931">
    <property type="entry name" value="NB-ARC"/>
    <property type="match status" value="1"/>
</dbReference>
<dbReference type="InterPro" id="IPR027417">
    <property type="entry name" value="P-loop_NTPase"/>
</dbReference>
<accession>A0ABR9K3H3</accession>
<comment type="caution">
    <text evidence="3">The sequence shown here is derived from an EMBL/GenBank/DDBJ whole genome shotgun (WGS) entry which is preliminary data.</text>
</comment>
<dbReference type="CDD" id="cd00093">
    <property type="entry name" value="HTH_XRE"/>
    <property type="match status" value="1"/>
</dbReference>
<name>A0ABR9K3H3_9ACTN</name>
<dbReference type="SUPFAM" id="SSF47413">
    <property type="entry name" value="lambda repressor-like DNA-binding domains"/>
    <property type="match status" value="1"/>
</dbReference>
<feature type="repeat" description="TPR" evidence="1">
    <location>
        <begin position="523"/>
        <end position="556"/>
    </location>
</feature>
<evidence type="ECO:0000313" key="4">
    <source>
        <dbReference type="Proteomes" id="UP000627838"/>
    </source>
</evidence>
<dbReference type="SMART" id="SM00530">
    <property type="entry name" value="HTH_XRE"/>
    <property type="match status" value="1"/>
</dbReference>
<keyword evidence="4" id="KW-1185">Reference proteome</keyword>
<dbReference type="InterPro" id="IPR001387">
    <property type="entry name" value="Cro/C1-type_HTH"/>
</dbReference>
<evidence type="ECO:0000256" key="1">
    <source>
        <dbReference type="PROSITE-ProRule" id="PRU00339"/>
    </source>
</evidence>
<dbReference type="InterPro" id="IPR002182">
    <property type="entry name" value="NB-ARC"/>
</dbReference>
<dbReference type="PRINTS" id="PR00364">
    <property type="entry name" value="DISEASERSIST"/>
</dbReference>
<reference evidence="3 4" key="1">
    <citation type="submission" date="2020-10" db="EMBL/GenBank/DDBJ databases">
        <title>Sequencing the genomes of 1000 actinobacteria strains.</title>
        <authorList>
            <person name="Klenk H.-P."/>
        </authorList>
    </citation>
    <scope>NUCLEOTIDE SEQUENCE [LARGE SCALE GENOMIC DNA]</scope>
    <source>
        <strain evidence="3 4">DSM 46744</strain>
    </source>
</reference>
<dbReference type="SMART" id="SM00028">
    <property type="entry name" value="TPR"/>
    <property type="match status" value="4"/>
</dbReference>
<dbReference type="PROSITE" id="PS50943">
    <property type="entry name" value="HTH_CROC1"/>
    <property type="match status" value="1"/>
</dbReference>
<evidence type="ECO:0000259" key="2">
    <source>
        <dbReference type="PROSITE" id="PS50943"/>
    </source>
</evidence>
<dbReference type="Pfam" id="PF13424">
    <property type="entry name" value="TPR_12"/>
    <property type="match status" value="1"/>
</dbReference>
<proteinExistence type="predicted"/>
<evidence type="ECO:0000313" key="3">
    <source>
        <dbReference type="EMBL" id="MBE1537076.1"/>
    </source>
</evidence>
<dbReference type="Gene3D" id="1.10.260.40">
    <property type="entry name" value="lambda repressor-like DNA-binding domains"/>
    <property type="match status" value="1"/>
</dbReference>
<dbReference type="InterPro" id="IPR010982">
    <property type="entry name" value="Lambda_DNA-bd_dom_sf"/>
</dbReference>
<dbReference type="PANTHER" id="PTHR47691">
    <property type="entry name" value="REGULATOR-RELATED"/>
    <property type="match status" value="1"/>
</dbReference>
<dbReference type="Proteomes" id="UP000627838">
    <property type="component" value="Unassembled WGS sequence"/>
</dbReference>
<keyword evidence="1" id="KW-0802">TPR repeat</keyword>